<dbReference type="SUPFAM" id="SSF56935">
    <property type="entry name" value="Porins"/>
    <property type="match status" value="1"/>
</dbReference>
<dbReference type="CDD" id="cd01347">
    <property type="entry name" value="ligand_gated_channel"/>
    <property type="match status" value="1"/>
</dbReference>
<dbReference type="Pfam" id="PF07660">
    <property type="entry name" value="STN"/>
    <property type="match status" value="1"/>
</dbReference>
<organism evidence="14 15">
    <name type="scientific">Ancylobacter radicis</name>
    <dbReference type="NCBI Taxonomy" id="2836179"/>
    <lineage>
        <taxon>Bacteria</taxon>
        <taxon>Pseudomonadati</taxon>
        <taxon>Pseudomonadota</taxon>
        <taxon>Alphaproteobacteria</taxon>
        <taxon>Hyphomicrobiales</taxon>
        <taxon>Xanthobacteraceae</taxon>
        <taxon>Ancylobacter</taxon>
    </lineage>
</organism>
<dbReference type="Gene3D" id="2.40.170.20">
    <property type="entry name" value="TonB-dependent receptor, beta-barrel domain"/>
    <property type="match status" value="1"/>
</dbReference>
<dbReference type="InterPro" id="IPR036942">
    <property type="entry name" value="Beta-barrel_TonB_sf"/>
</dbReference>
<protein>
    <submittedName>
        <fullName evidence="14">TonB-dependent receptor</fullName>
    </submittedName>
</protein>
<dbReference type="InterPro" id="IPR000531">
    <property type="entry name" value="Beta-barrel_TonB"/>
</dbReference>
<keyword evidence="10 11" id="KW-0998">Cell outer membrane</keyword>
<evidence type="ECO:0000256" key="9">
    <source>
        <dbReference type="ARBA" id="ARBA00023136"/>
    </source>
</evidence>
<evidence type="ECO:0000256" key="11">
    <source>
        <dbReference type="PROSITE-ProRule" id="PRU01360"/>
    </source>
</evidence>
<evidence type="ECO:0000256" key="5">
    <source>
        <dbReference type="ARBA" id="ARBA00022692"/>
    </source>
</evidence>
<keyword evidence="6" id="KW-0408">Iron</keyword>
<keyword evidence="9 11" id="KW-0472">Membrane</keyword>
<keyword evidence="14" id="KW-0675">Receptor</keyword>
<evidence type="ECO:0000259" key="13">
    <source>
        <dbReference type="SMART" id="SM00965"/>
    </source>
</evidence>
<proteinExistence type="inferred from homology"/>
<evidence type="ECO:0000313" key="15">
    <source>
        <dbReference type="Proteomes" id="UP001166585"/>
    </source>
</evidence>
<feature type="domain" description="Secretin/TonB short N-terminal" evidence="13">
    <location>
        <begin position="50"/>
        <end position="101"/>
    </location>
</feature>
<evidence type="ECO:0000256" key="2">
    <source>
        <dbReference type="ARBA" id="ARBA00022448"/>
    </source>
</evidence>
<evidence type="ECO:0000256" key="3">
    <source>
        <dbReference type="ARBA" id="ARBA00022452"/>
    </source>
</evidence>
<dbReference type="Proteomes" id="UP001166585">
    <property type="component" value="Unassembled WGS sequence"/>
</dbReference>
<gene>
    <name evidence="14" type="ORF">KIP89_13780</name>
</gene>
<dbReference type="Pfam" id="PF00593">
    <property type="entry name" value="TonB_dep_Rec_b-barrel"/>
    <property type="match status" value="1"/>
</dbReference>
<comment type="caution">
    <text evidence="14">The sequence shown here is derived from an EMBL/GenBank/DDBJ whole genome shotgun (WGS) entry which is preliminary data.</text>
</comment>
<evidence type="ECO:0000256" key="7">
    <source>
        <dbReference type="ARBA" id="ARBA00023065"/>
    </source>
</evidence>
<keyword evidence="15" id="KW-1185">Reference proteome</keyword>
<sequence length="791" mass="84450">MALTLGTRGVSAQGATPVATPVAAASSASYAIPPGPVASALAAFGATSGVQIVYDSAIARGLTSPGVSGTRTPEQALAALLAGTGLNGRFTSPRSVTIEAPARSTASVIISEDMVELDAITVSGEKLARDLSDVYSSVGIVTGEQFFDYAIEDLNGALNKLANTRVSSANRGNSGIVIRGLSSDGISQPTNSSPTIAVIVDGASQNGEGIRRGNRGTWDVADVEVFRGPQSTLQGRNAMGGAVVVNTNDPTWTTEAALEGDIAGSSNSGDFGSGAFMLSGPMVENQLAFRVAGQYFEDESGIAYADPLNEDLGQGYFGQLRAKFLLTPAALDGFAALFTISHTSDRPSVSAVTGPDFFARRFDSDVSAVELRQTDVTNVVANVSQDLGAGITLRSVTAFIQTDATIESPQGAVAFIRDEVRPGKDFTEDLRLELEEGVRPLSGVIGLNIGRFSYERDSSITVTNAAYGLYDMLYQDLQASNTLTSYALYADMRYAIAERWSLMFGGRLGYETVDVTNDGEVLNLRSFGYDTIDQTASTDYTVALPKIGVAYEIDDKQNLAFTVSEGFRAGFAAVDTYGNPYEVEPETLWAYEVAYRSKWFDDRLEVNVNGFYYKYTDLQITVEDPNPLFRQSITMNAGKAHAYGAEFELRARLTQEFTAFASLGLLKTEFDSAVTATGDYTGNEFPEAPAATFNIGGVYRHASGFFASADLSYTDGYYSVGDVANTEDERVSAFTLVNAAVGYEAKNWSVTLYAKNIFDEQYLTSVYVDDFGSEANIGDGRVIGVRARATF</sequence>
<keyword evidence="3 11" id="KW-1134">Transmembrane beta strand</keyword>
<evidence type="ECO:0000256" key="6">
    <source>
        <dbReference type="ARBA" id="ARBA00023004"/>
    </source>
</evidence>
<keyword evidence="2 11" id="KW-0813">Transport</keyword>
<keyword evidence="5 11" id="KW-0812">Transmembrane</keyword>
<keyword evidence="8 12" id="KW-0798">TonB box</keyword>
<dbReference type="Gene3D" id="3.55.50.30">
    <property type="match status" value="1"/>
</dbReference>
<dbReference type="InterPro" id="IPR012910">
    <property type="entry name" value="Plug_dom"/>
</dbReference>
<evidence type="ECO:0000256" key="4">
    <source>
        <dbReference type="ARBA" id="ARBA00022496"/>
    </source>
</evidence>
<evidence type="ECO:0000256" key="10">
    <source>
        <dbReference type="ARBA" id="ARBA00023237"/>
    </source>
</evidence>
<keyword evidence="7" id="KW-0406">Ion transport</keyword>
<dbReference type="SMART" id="SM00965">
    <property type="entry name" value="STN"/>
    <property type="match status" value="1"/>
</dbReference>
<evidence type="ECO:0000256" key="8">
    <source>
        <dbReference type="ARBA" id="ARBA00023077"/>
    </source>
</evidence>
<dbReference type="EMBL" id="JAHCQH010000017">
    <property type="protein sequence ID" value="MBS9478180.1"/>
    <property type="molecule type" value="Genomic_DNA"/>
</dbReference>
<evidence type="ECO:0000256" key="1">
    <source>
        <dbReference type="ARBA" id="ARBA00004571"/>
    </source>
</evidence>
<dbReference type="PANTHER" id="PTHR32552:SF81">
    <property type="entry name" value="TONB-DEPENDENT OUTER MEMBRANE RECEPTOR"/>
    <property type="match status" value="1"/>
</dbReference>
<accession>A0ABS5R929</accession>
<comment type="subcellular location">
    <subcellularLocation>
        <location evidence="1 11">Cell outer membrane</location>
        <topology evidence="1 11">Multi-pass membrane protein</topology>
    </subcellularLocation>
</comment>
<comment type="similarity">
    <text evidence="11 12">Belongs to the TonB-dependent receptor family.</text>
</comment>
<evidence type="ECO:0000256" key="12">
    <source>
        <dbReference type="RuleBase" id="RU003357"/>
    </source>
</evidence>
<name>A0ABS5R929_9HYPH</name>
<reference evidence="14" key="1">
    <citation type="submission" date="2021-05" db="EMBL/GenBank/DDBJ databases">
        <authorList>
            <person name="Sun Q."/>
            <person name="Inoue M."/>
        </authorList>
    </citation>
    <scope>NUCLEOTIDE SEQUENCE</scope>
    <source>
        <strain evidence="14">VKM B-3255</strain>
    </source>
</reference>
<keyword evidence="4" id="KW-0410">Iron transport</keyword>
<dbReference type="InterPro" id="IPR039426">
    <property type="entry name" value="TonB-dep_rcpt-like"/>
</dbReference>
<evidence type="ECO:0000313" key="14">
    <source>
        <dbReference type="EMBL" id="MBS9478180.1"/>
    </source>
</evidence>
<dbReference type="Pfam" id="PF07715">
    <property type="entry name" value="Plug"/>
    <property type="match status" value="1"/>
</dbReference>
<dbReference type="PROSITE" id="PS52016">
    <property type="entry name" value="TONB_DEPENDENT_REC_3"/>
    <property type="match status" value="1"/>
</dbReference>
<dbReference type="InterPro" id="IPR011662">
    <property type="entry name" value="Secretin/TonB_short_N"/>
</dbReference>
<dbReference type="PANTHER" id="PTHR32552">
    <property type="entry name" value="FERRICHROME IRON RECEPTOR-RELATED"/>
    <property type="match status" value="1"/>
</dbReference>